<reference evidence="2" key="1">
    <citation type="submission" date="2022-03" db="EMBL/GenBank/DDBJ databases">
        <title>A functionally conserved STORR gene fusion in Papaver species that diverged 16.8 million years ago.</title>
        <authorList>
            <person name="Catania T."/>
        </authorList>
    </citation>
    <scope>NUCLEOTIDE SEQUENCE</scope>
    <source>
        <strain evidence="2">S-191538</strain>
    </source>
</reference>
<evidence type="ECO:0000256" key="1">
    <source>
        <dbReference type="SAM" id="Phobius"/>
    </source>
</evidence>
<comment type="caution">
    <text evidence="2">The sequence shown here is derived from an EMBL/GenBank/DDBJ whole genome shotgun (WGS) entry which is preliminary data.</text>
</comment>
<keyword evidence="1" id="KW-0472">Membrane</keyword>
<proteinExistence type="predicted"/>
<keyword evidence="1" id="KW-0812">Transmembrane</keyword>
<organism evidence="2 3">
    <name type="scientific">Papaver nudicaule</name>
    <name type="common">Iceland poppy</name>
    <dbReference type="NCBI Taxonomy" id="74823"/>
    <lineage>
        <taxon>Eukaryota</taxon>
        <taxon>Viridiplantae</taxon>
        <taxon>Streptophyta</taxon>
        <taxon>Embryophyta</taxon>
        <taxon>Tracheophyta</taxon>
        <taxon>Spermatophyta</taxon>
        <taxon>Magnoliopsida</taxon>
        <taxon>Ranunculales</taxon>
        <taxon>Papaveraceae</taxon>
        <taxon>Papaveroideae</taxon>
        <taxon>Papaver</taxon>
    </lineage>
</organism>
<feature type="transmembrane region" description="Helical" evidence="1">
    <location>
        <begin position="64"/>
        <end position="85"/>
    </location>
</feature>
<protein>
    <submittedName>
        <fullName evidence="2">Uncharacterized protein</fullName>
    </submittedName>
</protein>
<sequence length="108" mass="11493">MANRLGGFARMLSTAKNSTREEGLVGRMFSFTAGKNSVKNSKDAAPVALTVAERRKRMNREVDIAALKGMATGAAIVAGISHFAFGWNPFSKDLFGGRTTGARNSKAL</sequence>
<dbReference type="Proteomes" id="UP001177140">
    <property type="component" value="Unassembled WGS sequence"/>
</dbReference>
<evidence type="ECO:0000313" key="3">
    <source>
        <dbReference type="Proteomes" id="UP001177140"/>
    </source>
</evidence>
<dbReference type="EMBL" id="JAJJMA010198366">
    <property type="protein sequence ID" value="MCL7039166.1"/>
    <property type="molecule type" value="Genomic_DNA"/>
</dbReference>
<accession>A0AA42ASL0</accession>
<evidence type="ECO:0000313" key="2">
    <source>
        <dbReference type="EMBL" id="MCL7039166.1"/>
    </source>
</evidence>
<gene>
    <name evidence="2" type="ORF">MKW94_017433</name>
</gene>
<name>A0AA42ASL0_PAPNU</name>
<keyword evidence="1" id="KW-1133">Transmembrane helix</keyword>
<dbReference type="AlphaFoldDB" id="A0AA42ASL0"/>
<keyword evidence="3" id="KW-1185">Reference proteome</keyword>